<sequence length="83" mass="9659">MVRQDFAAELGIAVSLRTVEREVAHLRQELRAEARATVRFEMRPGQELQIDFGERRVAIGDRMEKVFFFVATLGYSRRLHARP</sequence>
<organism evidence="1 2">
    <name type="scientific">Maliponia aquimaris</name>
    <dbReference type="NCBI Taxonomy" id="1673631"/>
    <lineage>
        <taxon>Bacteria</taxon>
        <taxon>Pseudomonadati</taxon>
        <taxon>Pseudomonadota</taxon>
        <taxon>Alphaproteobacteria</taxon>
        <taxon>Rhodobacterales</taxon>
        <taxon>Paracoccaceae</taxon>
        <taxon>Maliponia</taxon>
    </lineage>
</organism>
<gene>
    <name evidence="1" type="ORF">MAA8898_03375</name>
</gene>
<dbReference type="PANTHER" id="PTHR35004:SF7">
    <property type="entry name" value="INTEGRASE PROTEIN"/>
    <property type="match status" value="1"/>
</dbReference>
<name>A0A238KVN5_9RHOB</name>
<evidence type="ECO:0000313" key="2">
    <source>
        <dbReference type="Proteomes" id="UP000207598"/>
    </source>
</evidence>
<dbReference type="AlphaFoldDB" id="A0A238KVN5"/>
<keyword evidence="2" id="KW-1185">Reference proteome</keyword>
<dbReference type="PANTHER" id="PTHR35004">
    <property type="entry name" value="TRANSPOSASE RV3428C-RELATED"/>
    <property type="match status" value="1"/>
</dbReference>
<evidence type="ECO:0008006" key="3">
    <source>
        <dbReference type="Google" id="ProtNLM"/>
    </source>
</evidence>
<accession>A0A238KVN5</accession>
<evidence type="ECO:0000313" key="1">
    <source>
        <dbReference type="EMBL" id="SMX46242.1"/>
    </source>
</evidence>
<proteinExistence type="predicted"/>
<dbReference type="EMBL" id="FXYF01000009">
    <property type="protein sequence ID" value="SMX46242.1"/>
    <property type="molecule type" value="Genomic_DNA"/>
</dbReference>
<protein>
    <recommendedName>
        <fullName evidence="3">Transposase</fullName>
    </recommendedName>
</protein>
<dbReference type="RefSeq" id="WP_217900504.1">
    <property type="nucleotide sequence ID" value="NZ_FXYF01000009.1"/>
</dbReference>
<dbReference type="Proteomes" id="UP000207598">
    <property type="component" value="Unassembled WGS sequence"/>
</dbReference>
<reference evidence="1 2" key="1">
    <citation type="submission" date="2017-05" db="EMBL/GenBank/DDBJ databases">
        <authorList>
            <person name="Song R."/>
            <person name="Chenine A.L."/>
            <person name="Ruprecht R.M."/>
        </authorList>
    </citation>
    <scope>NUCLEOTIDE SEQUENCE [LARGE SCALE GENOMIC DNA]</scope>
    <source>
        <strain evidence="1 2">CECT 8898</strain>
    </source>
</reference>